<feature type="transmembrane region" description="Helical" evidence="7">
    <location>
        <begin position="7"/>
        <end position="25"/>
    </location>
</feature>
<dbReference type="RefSeq" id="WP_062620316.1">
    <property type="nucleotide sequence ID" value="NZ_JRWG01000002.1"/>
</dbReference>
<sequence>MKKLIKIVFFLIFLYIGAYTIWTILEKKATPLSILIKAQYSFSDRVQLFYTFGKDSTFTENRSINYKIIGNTNEQEIKFTLPLSDEKLSGLRLDISSNHNQKPIYISSITFQASNNKVDIYKNIQSLFTTNENVKFENQKFLTSPINGKYDPFLIYTGSFEEIDKLLSVNRNFLSNIFAIAIVFIFCVFLYYLIFNFTFNYSKRTIARISLIGVFVFILFTPLVLNPFKKKESISKIENRKLKEKPEYRFSKEFFSEYEEYYNDNFIFRDALISMHTSLKTNIFRASPFPDKVLFGKNKFLFNNTQESYVSYSKRNLLPPDRLGMVVKTFTERKEALFNKGIKYYFGFFPNKETIYYEYLPKAMKIQIKDTISLATQLKVALAKKNFDFFDPTEQLLNAKKNSLLYLKLDTHWNNEGAYETYKSFFEYYQDLGIQPLSKNDFSIRYTNQTFGDLTKLMGTEKIYGYDESRPLFEVLNKEDTFKRLEVEDLPRLAIHTLNENIDNKQRVLFFGDSFSDNIVGFFSLHFNEVIYLRDSYNQAMVDKINPDIIIEIPVERFIYKHFPKFN</sequence>
<dbReference type="UniPathway" id="UPA00286"/>
<evidence type="ECO:0000256" key="5">
    <source>
        <dbReference type="ARBA" id="ARBA00022764"/>
    </source>
</evidence>
<dbReference type="STRING" id="1548749.LS48_04370"/>
<dbReference type="EMBL" id="JRWG01000002">
    <property type="protein sequence ID" value="KXO00631.1"/>
    <property type="molecule type" value="Genomic_DNA"/>
</dbReference>
<comment type="subcellular location">
    <subcellularLocation>
        <location evidence="1">Periplasm</location>
    </subcellularLocation>
</comment>
<gene>
    <name evidence="9" type="ORF">LS48_04370</name>
</gene>
<feature type="transmembrane region" description="Helical" evidence="7">
    <location>
        <begin position="173"/>
        <end position="194"/>
    </location>
</feature>
<evidence type="ECO:0000256" key="4">
    <source>
        <dbReference type="ARBA" id="ARBA00022729"/>
    </source>
</evidence>
<keyword evidence="5" id="KW-0574">Periplasm</keyword>
<accession>A0A137RKB7</accession>
<dbReference type="Pfam" id="PF16822">
    <property type="entry name" value="ALGX"/>
    <property type="match status" value="1"/>
</dbReference>
<dbReference type="GO" id="GO:0016740">
    <property type="term" value="F:transferase activity"/>
    <property type="evidence" value="ECO:0007669"/>
    <property type="project" value="UniProtKB-KW"/>
</dbReference>
<dbReference type="Proteomes" id="UP000070138">
    <property type="component" value="Unassembled WGS sequence"/>
</dbReference>
<evidence type="ECO:0000256" key="1">
    <source>
        <dbReference type="ARBA" id="ARBA00004418"/>
    </source>
</evidence>
<protein>
    <recommendedName>
        <fullName evidence="8">AlgX/AlgJ SGNH hydrolase-like domain-containing protein</fullName>
    </recommendedName>
</protein>
<evidence type="ECO:0000313" key="10">
    <source>
        <dbReference type="Proteomes" id="UP000070138"/>
    </source>
</evidence>
<dbReference type="PATRIC" id="fig|1548749.3.peg.923"/>
<evidence type="ECO:0000256" key="6">
    <source>
        <dbReference type="ARBA" id="ARBA00022841"/>
    </source>
</evidence>
<comment type="pathway">
    <text evidence="2">Glycan biosynthesis; alginate biosynthesis.</text>
</comment>
<dbReference type="GO" id="GO:0042121">
    <property type="term" value="P:alginic acid biosynthetic process"/>
    <property type="evidence" value="ECO:0007669"/>
    <property type="project" value="UniProtKB-UniPathway"/>
</dbReference>
<dbReference type="AlphaFoldDB" id="A0A137RKB7"/>
<reference evidence="9 10" key="2">
    <citation type="journal article" date="2016" name="Int. J. Syst. Evol. Microbiol.">
        <title>Vitellibacter aquimaris sp. nov., a marine bacterium isolated from seawater.</title>
        <authorList>
            <person name="Thevarajoo S."/>
            <person name="Selvaratnam C."/>
            <person name="Goh K.M."/>
            <person name="Hong K.W."/>
            <person name="Chan X.Y."/>
            <person name="Chan K.G."/>
            <person name="Chong C.S."/>
        </authorList>
    </citation>
    <scope>NUCLEOTIDE SEQUENCE [LARGE SCALE GENOMIC DNA]</scope>
    <source>
        <strain evidence="9 10">D-24</strain>
    </source>
</reference>
<reference evidence="10" key="1">
    <citation type="submission" date="2014-10" db="EMBL/GenBank/DDBJ databases">
        <title>Genome sequencing of Vitellibacter sp. D-24.</title>
        <authorList>
            <person name="Thevarajoo S."/>
            <person name="Selvaratnam C."/>
            <person name="Goh K.M."/>
            <person name="Chong C.S."/>
        </authorList>
    </citation>
    <scope>NUCLEOTIDE SEQUENCE [LARGE SCALE GENOMIC DNA]</scope>
    <source>
        <strain evidence="10">D-24</strain>
    </source>
</reference>
<evidence type="ECO:0000256" key="7">
    <source>
        <dbReference type="SAM" id="Phobius"/>
    </source>
</evidence>
<keyword evidence="3" id="KW-0808">Transferase</keyword>
<evidence type="ECO:0000313" key="9">
    <source>
        <dbReference type="EMBL" id="KXO00631.1"/>
    </source>
</evidence>
<keyword evidence="7" id="KW-1133">Transmembrane helix</keyword>
<organism evidence="9 10">
    <name type="scientific">Aequorivita aquimaris</name>
    <dbReference type="NCBI Taxonomy" id="1548749"/>
    <lineage>
        <taxon>Bacteria</taxon>
        <taxon>Pseudomonadati</taxon>
        <taxon>Bacteroidota</taxon>
        <taxon>Flavobacteriia</taxon>
        <taxon>Flavobacteriales</taxon>
        <taxon>Flavobacteriaceae</taxon>
        <taxon>Aequorivita</taxon>
    </lineage>
</organism>
<feature type="domain" description="AlgX/AlgJ SGNH hydrolase-like" evidence="8">
    <location>
        <begin position="293"/>
        <end position="522"/>
    </location>
</feature>
<keyword evidence="4" id="KW-0732">Signal</keyword>
<dbReference type="InterPro" id="IPR031811">
    <property type="entry name" value="ALGX/ALGJ_SGNH-like"/>
</dbReference>
<keyword evidence="6" id="KW-0016">Alginate biosynthesis</keyword>
<evidence type="ECO:0000256" key="2">
    <source>
        <dbReference type="ARBA" id="ARBA00005182"/>
    </source>
</evidence>
<keyword evidence="10" id="KW-1185">Reference proteome</keyword>
<keyword evidence="7" id="KW-0472">Membrane</keyword>
<dbReference type="OrthoDB" id="175771at2"/>
<name>A0A137RKB7_9FLAO</name>
<dbReference type="GO" id="GO:0042597">
    <property type="term" value="C:periplasmic space"/>
    <property type="evidence" value="ECO:0007669"/>
    <property type="project" value="UniProtKB-SubCell"/>
</dbReference>
<feature type="transmembrane region" description="Helical" evidence="7">
    <location>
        <begin position="206"/>
        <end position="225"/>
    </location>
</feature>
<evidence type="ECO:0000259" key="8">
    <source>
        <dbReference type="Pfam" id="PF16822"/>
    </source>
</evidence>
<keyword evidence="7" id="KW-0812">Transmembrane</keyword>
<comment type="caution">
    <text evidence="9">The sequence shown here is derived from an EMBL/GenBank/DDBJ whole genome shotgun (WGS) entry which is preliminary data.</text>
</comment>
<evidence type="ECO:0000256" key="3">
    <source>
        <dbReference type="ARBA" id="ARBA00022679"/>
    </source>
</evidence>
<proteinExistence type="predicted"/>